<feature type="region of interest" description="Disordered" evidence="1">
    <location>
        <begin position="173"/>
        <end position="193"/>
    </location>
</feature>
<protein>
    <submittedName>
        <fullName evidence="2">Uncharacterized protein</fullName>
    </submittedName>
</protein>
<keyword evidence="3" id="KW-1185">Reference proteome</keyword>
<sequence length="193" mass="21019">MAEHLPPHPSSSKLPSLTQQQPDSGYDKLQNDVHGLGSELSRLGNGLYQLRDELDGPVDHVNQQWDALQATFAAVQGKFAELAKTVDQNAPQNLQPAHSSVSDRMPGSSGRREDVGKKADRLAREFVAKKTTSSSHVDLPEDILRYKAKGSGADARRSNASWLRRRAARLEMLEAQSAKGQRGESSASAGRHS</sequence>
<evidence type="ECO:0000313" key="2">
    <source>
        <dbReference type="EMBL" id="KAE8259725.1"/>
    </source>
</evidence>
<evidence type="ECO:0000256" key="1">
    <source>
        <dbReference type="SAM" id="MobiDB-lite"/>
    </source>
</evidence>
<dbReference type="AlphaFoldDB" id="A0A177TS55"/>
<feature type="region of interest" description="Disordered" evidence="1">
    <location>
        <begin position="1"/>
        <end position="38"/>
    </location>
</feature>
<gene>
    <name evidence="2" type="ORF">A4X13_0g833</name>
</gene>
<reference evidence="2" key="2">
    <citation type="journal article" date="2019" name="IMA Fungus">
        <title>Genome sequencing and comparison of five Tilletia species to identify candidate genes for the detection of regulated species infecting wheat.</title>
        <authorList>
            <person name="Nguyen H.D.T."/>
            <person name="Sultana T."/>
            <person name="Kesanakurti P."/>
            <person name="Hambleton S."/>
        </authorList>
    </citation>
    <scope>NUCLEOTIDE SEQUENCE</scope>
    <source>
        <strain evidence="2">DAOMC 236416</strain>
    </source>
</reference>
<comment type="caution">
    <text evidence="2">The sequence shown here is derived from an EMBL/GenBank/DDBJ whole genome shotgun (WGS) entry which is preliminary data.</text>
</comment>
<dbReference type="Proteomes" id="UP000077521">
    <property type="component" value="Unassembled WGS sequence"/>
</dbReference>
<reference evidence="2" key="1">
    <citation type="submission" date="2016-04" db="EMBL/GenBank/DDBJ databases">
        <authorList>
            <person name="Nguyen H.D."/>
            <person name="Samba Siva P."/>
            <person name="Cullis J."/>
            <person name="Levesque C.A."/>
            <person name="Hambleton S."/>
        </authorList>
    </citation>
    <scope>NUCLEOTIDE SEQUENCE</scope>
    <source>
        <strain evidence="2">DAOMC 236416</strain>
    </source>
</reference>
<dbReference type="EMBL" id="LWDF02000028">
    <property type="protein sequence ID" value="KAE8259725.1"/>
    <property type="molecule type" value="Genomic_DNA"/>
</dbReference>
<feature type="compositionally biased region" description="Polar residues" evidence="1">
    <location>
        <begin position="183"/>
        <end position="193"/>
    </location>
</feature>
<name>A0A177TS55_9BASI</name>
<organism evidence="2 3">
    <name type="scientific">Tilletia indica</name>
    <dbReference type="NCBI Taxonomy" id="43049"/>
    <lineage>
        <taxon>Eukaryota</taxon>
        <taxon>Fungi</taxon>
        <taxon>Dikarya</taxon>
        <taxon>Basidiomycota</taxon>
        <taxon>Ustilaginomycotina</taxon>
        <taxon>Exobasidiomycetes</taxon>
        <taxon>Tilletiales</taxon>
        <taxon>Tilletiaceae</taxon>
        <taxon>Tilletia</taxon>
    </lineage>
</organism>
<evidence type="ECO:0000313" key="3">
    <source>
        <dbReference type="Proteomes" id="UP000077521"/>
    </source>
</evidence>
<accession>A0A177TS55</accession>
<feature type="region of interest" description="Disordered" evidence="1">
    <location>
        <begin position="89"/>
        <end position="117"/>
    </location>
</feature>
<proteinExistence type="predicted"/>
<feature type="compositionally biased region" description="Polar residues" evidence="1">
    <location>
        <begin position="89"/>
        <end position="102"/>
    </location>
</feature>